<organism evidence="2">
    <name type="scientific">Tetraodon nigroviridis</name>
    <name type="common">Spotted green pufferfish</name>
    <name type="synonym">Chelonodon nigroviridis</name>
    <dbReference type="NCBI Taxonomy" id="99883"/>
    <lineage>
        <taxon>Eukaryota</taxon>
        <taxon>Metazoa</taxon>
        <taxon>Chordata</taxon>
        <taxon>Craniata</taxon>
        <taxon>Vertebrata</taxon>
        <taxon>Euteleostomi</taxon>
        <taxon>Actinopterygii</taxon>
        <taxon>Neopterygii</taxon>
        <taxon>Teleostei</taxon>
        <taxon>Neoteleostei</taxon>
        <taxon>Acanthomorphata</taxon>
        <taxon>Eupercaria</taxon>
        <taxon>Tetraodontiformes</taxon>
        <taxon>Tetradontoidea</taxon>
        <taxon>Tetraodontidae</taxon>
        <taxon>Tetraodon</taxon>
    </lineage>
</organism>
<dbReference type="OrthoDB" id="10248777at2759"/>
<dbReference type="AlphaFoldDB" id="Q4SRW3"/>
<evidence type="ECO:0000256" key="1">
    <source>
        <dbReference type="SAM" id="MobiDB-lite"/>
    </source>
</evidence>
<reference evidence="2" key="1">
    <citation type="journal article" date="2004" name="Nature">
        <title>Genome duplication in the teleost fish Tetraodon nigroviridis reveals the early vertebrate proto-karyotype.</title>
        <authorList>
            <person name="Jaillon O."/>
            <person name="Aury J.-M."/>
            <person name="Brunet F."/>
            <person name="Petit J.-L."/>
            <person name="Stange-Thomann N."/>
            <person name="Mauceli E."/>
            <person name="Bouneau L."/>
            <person name="Fischer C."/>
            <person name="Ozouf-Costaz C."/>
            <person name="Bernot A."/>
            <person name="Nicaud S."/>
            <person name="Jaffe D."/>
            <person name="Fisher S."/>
            <person name="Lutfalla G."/>
            <person name="Dossat C."/>
            <person name="Segurens B."/>
            <person name="Dasilva C."/>
            <person name="Salanoubat M."/>
            <person name="Levy M."/>
            <person name="Boudet N."/>
            <person name="Castellano S."/>
            <person name="Anthouard V."/>
            <person name="Jubin C."/>
            <person name="Castelli V."/>
            <person name="Katinka M."/>
            <person name="Vacherie B."/>
            <person name="Biemont C."/>
            <person name="Skalli Z."/>
            <person name="Cattolico L."/>
            <person name="Poulain J."/>
            <person name="De Berardinis V."/>
            <person name="Cruaud C."/>
            <person name="Duprat S."/>
            <person name="Brottier P."/>
            <person name="Coutanceau J.-P."/>
            <person name="Gouzy J."/>
            <person name="Parra G."/>
            <person name="Lardier G."/>
            <person name="Chapple C."/>
            <person name="McKernan K.J."/>
            <person name="McEwan P."/>
            <person name="Bosak S."/>
            <person name="Kellis M."/>
            <person name="Volff J.-N."/>
            <person name="Guigo R."/>
            <person name="Zody M.C."/>
            <person name="Mesirov J."/>
            <person name="Lindblad-Toh K."/>
            <person name="Birren B."/>
            <person name="Nusbaum C."/>
            <person name="Kahn D."/>
            <person name="Robinson-Rechavi M."/>
            <person name="Laudet V."/>
            <person name="Schachter V."/>
            <person name="Quetier F."/>
            <person name="Saurin W."/>
            <person name="Scarpelli C."/>
            <person name="Wincker P."/>
            <person name="Lander E.S."/>
            <person name="Weissenbach J."/>
            <person name="Roest Crollius H."/>
        </authorList>
    </citation>
    <scope>NUCLEOTIDE SEQUENCE [LARGE SCALE GENOMIC DNA]</scope>
</reference>
<feature type="region of interest" description="Disordered" evidence="1">
    <location>
        <begin position="112"/>
        <end position="176"/>
    </location>
</feature>
<feature type="region of interest" description="Disordered" evidence="1">
    <location>
        <begin position="26"/>
        <end position="70"/>
    </location>
</feature>
<feature type="compositionally biased region" description="Pro residues" evidence="1">
    <location>
        <begin position="165"/>
        <end position="176"/>
    </location>
</feature>
<name>Q4SRW3_TETNG</name>
<dbReference type="EMBL" id="CAAE01014488">
    <property type="protein sequence ID" value="CAF96619.1"/>
    <property type="molecule type" value="Genomic_DNA"/>
</dbReference>
<reference evidence="2" key="2">
    <citation type="submission" date="2004-02" db="EMBL/GenBank/DDBJ databases">
        <authorList>
            <consortium name="Genoscope"/>
            <consortium name="Whitehead Institute Centre for Genome Research"/>
        </authorList>
    </citation>
    <scope>NUCLEOTIDE SEQUENCE</scope>
</reference>
<evidence type="ECO:0000313" key="2">
    <source>
        <dbReference type="EMBL" id="CAF96619.1"/>
    </source>
</evidence>
<feature type="compositionally biased region" description="Low complexity" evidence="1">
    <location>
        <begin position="155"/>
        <end position="164"/>
    </location>
</feature>
<feature type="compositionally biased region" description="Basic and acidic residues" evidence="1">
    <location>
        <begin position="116"/>
        <end position="143"/>
    </location>
</feature>
<gene>
    <name evidence="2" type="ORF">GSTENG00013728001</name>
</gene>
<dbReference type="KEGG" id="tng:GSTEN00013728G001"/>
<comment type="caution">
    <text evidence="2">The sequence shown here is derived from an EMBL/GenBank/DDBJ whole genome shotgun (WGS) entry which is preliminary data.</text>
</comment>
<sequence length="176" mass="19826">MSSDEDRAKEILKGFKLYPLSVADRDKLDESARRRERQGAVAGHRGPLRPWGGTRSSRPKEDPEVQGGVQRAELLLLGKTGEVPAGAEGVLQRPVSRRVVLRVRLRHPQLHQHVAVADRSRSRVPDDASQRSHRERDHRDQVLRRRPPRQHLQGPPLLRLSPEPCLLPPCGPPVNP</sequence>
<accession>Q4SRW3</accession>
<protein>
    <submittedName>
        <fullName evidence="2">(spotted green pufferfish) hypothetical protein</fullName>
    </submittedName>
</protein>
<proteinExistence type="predicted"/>